<feature type="signal peptide" evidence="1">
    <location>
        <begin position="1"/>
        <end position="24"/>
    </location>
</feature>
<dbReference type="Pfam" id="PF09829">
    <property type="entry name" value="DUF2057"/>
    <property type="match status" value="1"/>
</dbReference>
<sequence length="142" mass="15344">MKTSIQTLLIAASLSLFAIGFAEAAQLKLPSNMTVAAVDGSKPQTGSPELAPGEHLLELKFADYYAVNAEDSGQWLRSGPLYVQLTVGDEQALSIKLPPVKTIEQGRSFLKRPEVTLSRDGKESTTTLMDHAALMAWMAKSH</sequence>
<evidence type="ECO:0000313" key="2">
    <source>
        <dbReference type="EMBL" id="MBT1445213.1"/>
    </source>
</evidence>
<evidence type="ECO:0000256" key="1">
    <source>
        <dbReference type="SAM" id="SignalP"/>
    </source>
</evidence>
<dbReference type="RefSeq" id="WP_214507416.1">
    <property type="nucleotide sequence ID" value="NZ_JAHEPS010000004.1"/>
</dbReference>
<dbReference type="Proteomes" id="UP001195903">
    <property type="component" value="Unassembled WGS sequence"/>
</dbReference>
<reference evidence="2 3" key="1">
    <citation type="submission" date="2021-05" db="EMBL/GenBank/DDBJ databases">
        <title>Shewanella sp. JM162201.</title>
        <authorList>
            <person name="Xu S."/>
            <person name="Li A."/>
        </authorList>
    </citation>
    <scope>NUCLEOTIDE SEQUENCE [LARGE SCALE GENOMIC DNA]</scope>
    <source>
        <strain evidence="2 3">JM162201</strain>
    </source>
</reference>
<feature type="chain" id="PRO_5045875663" evidence="1">
    <location>
        <begin position="25"/>
        <end position="142"/>
    </location>
</feature>
<keyword evidence="3" id="KW-1185">Reference proteome</keyword>
<accession>A0ABS5V883</accession>
<name>A0ABS5V883_9GAMM</name>
<protein>
    <submittedName>
        <fullName evidence="2">DUF2057 family protein</fullName>
    </submittedName>
</protein>
<gene>
    <name evidence="2" type="ORF">KJI95_11845</name>
</gene>
<dbReference type="EMBL" id="JAHEPS010000004">
    <property type="protein sequence ID" value="MBT1445213.1"/>
    <property type="molecule type" value="Genomic_DNA"/>
</dbReference>
<evidence type="ECO:0000313" key="3">
    <source>
        <dbReference type="Proteomes" id="UP001195903"/>
    </source>
</evidence>
<proteinExistence type="predicted"/>
<keyword evidence="1" id="KW-0732">Signal</keyword>
<comment type="caution">
    <text evidence="2">The sequence shown here is derived from an EMBL/GenBank/DDBJ whole genome shotgun (WGS) entry which is preliminary data.</text>
</comment>
<dbReference type="InterPro" id="IPR018635">
    <property type="entry name" value="UPF0319"/>
</dbReference>
<organism evidence="2 3">
    <name type="scientific">Shewanella jiangmenensis</name>
    <dbReference type="NCBI Taxonomy" id="2837387"/>
    <lineage>
        <taxon>Bacteria</taxon>
        <taxon>Pseudomonadati</taxon>
        <taxon>Pseudomonadota</taxon>
        <taxon>Gammaproteobacteria</taxon>
        <taxon>Alteromonadales</taxon>
        <taxon>Shewanellaceae</taxon>
        <taxon>Shewanella</taxon>
    </lineage>
</organism>